<reference evidence="2" key="1">
    <citation type="journal article" date="2007" name="PLoS Genet.">
        <title>Patterns and implications of gene gain and loss in the evolution of Prochlorococcus.</title>
        <authorList>
            <person name="Kettler G.C."/>
            <person name="Martiny A.C."/>
            <person name="Huang K."/>
            <person name="Zucker J."/>
            <person name="Coleman M.L."/>
            <person name="Rodrigue S."/>
            <person name="Chen F."/>
            <person name="Lapidus A."/>
            <person name="Ferriera S."/>
            <person name="Johnson J."/>
            <person name="Steglich C."/>
            <person name="Church G.M."/>
            <person name="Richardson P."/>
            <person name="Chisholm S.W."/>
        </authorList>
    </citation>
    <scope>NUCLEOTIDE SEQUENCE [LARGE SCALE GENOMIC DNA]</scope>
    <source>
        <strain evidence="2">NATL1A</strain>
    </source>
</reference>
<dbReference type="EMBL" id="CP000553">
    <property type="protein sequence ID" value="ABM75974.1"/>
    <property type="molecule type" value="Genomic_DNA"/>
</dbReference>
<dbReference type="RefSeq" id="WP_011824003.1">
    <property type="nucleotide sequence ID" value="NC_008819.1"/>
</dbReference>
<evidence type="ECO:0000313" key="1">
    <source>
        <dbReference type="EMBL" id="ABM75974.1"/>
    </source>
</evidence>
<sequence>MELFARQQAMPLRMQKMSLVFENALMPCENQQVLQLRLSDSINENKNNSKNCWISSLVIGVTANKHVDFFC</sequence>
<dbReference type="HOGENOM" id="CLU_2736805_0_0_3"/>
<dbReference type="Proteomes" id="UP000002592">
    <property type="component" value="Chromosome"/>
</dbReference>
<organism evidence="1 2">
    <name type="scientific">Prochlorococcus marinus (strain NATL1A)</name>
    <dbReference type="NCBI Taxonomy" id="167555"/>
    <lineage>
        <taxon>Bacteria</taxon>
        <taxon>Bacillati</taxon>
        <taxon>Cyanobacteriota</taxon>
        <taxon>Cyanophyceae</taxon>
        <taxon>Synechococcales</taxon>
        <taxon>Prochlorococcaceae</taxon>
        <taxon>Prochlorococcus</taxon>
    </lineage>
</organism>
<name>A2C3B4_PROM1</name>
<evidence type="ECO:0000313" key="2">
    <source>
        <dbReference type="Proteomes" id="UP000002592"/>
    </source>
</evidence>
<protein>
    <submittedName>
        <fullName evidence="1">Uncharacterized protein</fullName>
    </submittedName>
</protein>
<dbReference type="AlphaFoldDB" id="A2C3B4"/>
<dbReference type="eggNOG" id="ENOG50322MH">
    <property type="taxonomic scope" value="Bacteria"/>
</dbReference>
<accession>A2C3B4</accession>
<proteinExistence type="predicted"/>
<dbReference type="KEGG" id="pme:NATL1_14161"/>
<gene>
    <name evidence="1" type="ordered locus">NATL1_14161</name>
</gene>